<reference evidence="1 2" key="1">
    <citation type="submission" date="2018-03" db="EMBL/GenBank/DDBJ databases">
        <title>Draft genome sequence of the plant growth promoting rhizobacterium Pseudomonas protegens strain BNJ-SS-45 isolated from wheat (Triticum aestivum) rhizosphere.</title>
        <authorList>
            <person name="Bajpai A."/>
            <person name="Shende K."/>
            <person name="Meena N."/>
            <person name="Upadhyayula S.R."/>
            <person name="Suravajhala P."/>
            <person name="Medicherla K.M."/>
            <person name="Johri B.N."/>
        </authorList>
    </citation>
    <scope>NUCLEOTIDE SEQUENCE [LARGE SCALE GENOMIC DNA]</scope>
    <source>
        <strain evidence="1 2">BNJ-SS-45</strain>
    </source>
</reference>
<dbReference type="RefSeq" id="WP_108546416.1">
    <property type="nucleotide sequence ID" value="NZ_PYJM01000012.1"/>
</dbReference>
<name>A0A2T6GBI3_9PSED</name>
<comment type="caution">
    <text evidence="1">The sequence shown here is derived from an EMBL/GenBank/DDBJ whole genome shotgun (WGS) entry which is preliminary data.</text>
</comment>
<gene>
    <name evidence="1" type="ORF">C5U62_31605</name>
</gene>
<dbReference type="Proteomes" id="UP000244178">
    <property type="component" value="Unassembled WGS sequence"/>
</dbReference>
<dbReference type="EMBL" id="PYJM01000012">
    <property type="protein sequence ID" value="PUA41513.1"/>
    <property type="molecule type" value="Genomic_DNA"/>
</dbReference>
<evidence type="ECO:0000313" key="2">
    <source>
        <dbReference type="Proteomes" id="UP000244178"/>
    </source>
</evidence>
<evidence type="ECO:0000313" key="1">
    <source>
        <dbReference type="EMBL" id="PUA41513.1"/>
    </source>
</evidence>
<organism evidence="1 2">
    <name type="scientific">Pseudomonas protegens</name>
    <dbReference type="NCBI Taxonomy" id="380021"/>
    <lineage>
        <taxon>Bacteria</taxon>
        <taxon>Pseudomonadati</taxon>
        <taxon>Pseudomonadota</taxon>
        <taxon>Gammaproteobacteria</taxon>
        <taxon>Pseudomonadales</taxon>
        <taxon>Pseudomonadaceae</taxon>
        <taxon>Pseudomonas</taxon>
    </lineage>
</organism>
<protein>
    <submittedName>
        <fullName evidence="1">Uncharacterized protein</fullName>
    </submittedName>
</protein>
<proteinExistence type="predicted"/>
<dbReference type="AlphaFoldDB" id="A0A2T6GBI3"/>
<accession>A0A2T6GBI3</accession>
<sequence>MESSKTQQLTKTPNVHVGYERYAELAKIAIEVSYRTGKQITAAQFAQYLVDHYALLAAQKLMSKQGKQEQED</sequence>